<dbReference type="AlphaFoldDB" id="A0AAV4FBN4"/>
<keyword evidence="3" id="KW-1185">Reference proteome</keyword>
<dbReference type="Proteomes" id="UP000762676">
    <property type="component" value="Unassembled WGS sequence"/>
</dbReference>
<proteinExistence type="predicted"/>
<accession>A0AAV4FBN4</accession>
<evidence type="ECO:0000313" key="2">
    <source>
        <dbReference type="EMBL" id="GFR70652.1"/>
    </source>
</evidence>
<organism evidence="2 3">
    <name type="scientific">Elysia marginata</name>
    <dbReference type="NCBI Taxonomy" id="1093978"/>
    <lineage>
        <taxon>Eukaryota</taxon>
        <taxon>Metazoa</taxon>
        <taxon>Spiralia</taxon>
        <taxon>Lophotrochozoa</taxon>
        <taxon>Mollusca</taxon>
        <taxon>Gastropoda</taxon>
        <taxon>Heterobranchia</taxon>
        <taxon>Euthyneura</taxon>
        <taxon>Panpulmonata</taxon>
        <taxon>Sacoglossa</taxon>
        <taxon>Placobranchoidea</taxon>
        <taxon>Plakobranchidae</taxon>
        <taxon>Elysia</taxon>
    </lineage>
</organism>
<sequence>MAWSGIEPATSSSRVRRANFLPRFLLDDDGGDDYDVDDDDDNDYNGKGDSNYIYSYDLGLSEAGGEENDGQE</sequence>
<dbReference type="EMBL" id="BMAT01004227">
    <property type="protein sequence ID" value="GFR70652.1"/>
    <property type="molecule type" value="Genomic_DNA"/>
</dbReference>
<protein>
    <submittedName>
        <fullName evidence="2">Uncharacterized protein</fullName>
    </submittedName>
</protein>
<feature type="compositionally biased region" description="Acidic residues" evidence="1">
    <location>
        <begin position="27"/>
        <end position="43"/>
    </location>
</feature>
<reference evidence="2 3" key="1">
    <citation type="journal article" date="2021" name="Elife">
        <title>Chloroplast acquisition without the gene transfer in kleptoplastic sea slugs, Plakobranchus ocellatus.</title>
        <authorList>
            <person name="Maeda T."/>
            <person name="Takahashi S."/>
            <person name="Yoshida T."/>
            <person name="Shimamura S."/>
            <person name="Takaki Y."/>
            <person name="Nagai Y."/>
            <person name="Toyoda A."/>
            <person name="Suzuki Y."/>
            <person name="Arimoto A."/>
            <person name="Ishii H."/>
            <person name="Satoh N."/>
            <person name="Nishiyama T."/>
            <person name="Hasebe M."/>
            <person name="Maruyama T."/>
            <person name="Minagawa J."/>
            <person name="Obokata J."/>
            <person name="Shigenobu S."/>
        </authorList>
    </citation>
    <scope>NUCLEOTIDE SEQUENCE [LARGE SCALE GENOMIC DNA]</scope>
</reference>
<evidence type="ECO:0000256" key="1">
    <source>
        <dbReference type="SAM" id="MobiDB-lite"/>
    </source>
</evidence>
<feature type="region of interest" description="Disordered" evidence="1">
    <location>
        <begin position="27"/>
        <end position="50"/>
    </location>
</feature>
<comment type="caution">
    <text evidence="2">The sequence shown here is derived from an EMBL/GenBank/DDBJ whole genome shotgun (WGS) entry which is preliminary data.</text>
</comment>
<evidence type="ECO:0000313" key="3">
    <source>
        <dbReference type="Proteomes" id="UP000762676"/>
    </source>
</evidence>
<name>A0AAV4FBN4_9GAST</name>
<gene>
    <name evidence="2" type="ORF">ElyMa_002077800</name>
</gene>